<sequence>MHRVRVVLVLLALVAAAPAPPAGAARAPAQGPVQADRALTASRATVLPVAWTRQVVHAGQGVVLATRLRGPDGRDLEEPVTLYGRSAGQTRWRALQRFPDGGRVAADESPRTDAEYFFRHWPSARLGLASSPVIRIDVQEDPSPAVTLQLVPGALQTFGPIDSCCPNLVADERLGPAVEGELLQVQGAYVDPGSATGTTRFPVLQTWTSGRWRAIGGGNLARSSWHTTTAAPSAGRHLYRAVLPAAPGLPAVVSGVRELVVTRQRTALSAPPQARQGTVLRFRGLSAPHRPGRHLAVQELRDGRWLSVASTGTGTGGASSLALRAPRPGVHRYRAVAADYSGAPARASLPVDVEVLPSPVPRPWVTHLDELSPATGEREHLVRGPVLIEGRTYRRSVQMSNGGSIVVELGTHAATLKAAVGAGPPEVGLDPVPVFTVVVDGRTVLRRMVPSQSAFPLSVDVRGARRAVLTFSSRGSIYENEYPPPRLLLGDAVVTSRAEPQRGLVPDALYLLDLPPVSTRGDVGLDDDGDHKLRSGPSEGALEYDLPRPYRRFTATARLFGEVVDAVGSVRVVGDGRLLASYDEVGTDYRRVDVDVTGVRHLRLELAATAGGLSYGLAVHDAALLP</sequence>
<dbReference type="Gene3D" id="2.60.120.1060">
    <property type="entry name" value="NPCBM/NEW2 domain"/>
    <property type="match status" value="2"/>
</dbReference>
<proteinExistence type="predicted"/>
<dbReference type="EMBL" id="QZEZ01000001">
    <property type="protein sequence ID" value="RJK98049.1"/>
    <property type="molecule type" value="Genomic_DNA"/>
</dbReference>
<evidence type="ECO:0000256" key="2">
    <source>
        <dbReference type="SAM" id="SignalP"/>
    </source>
</evidence>
<feature type="signal peptide" evidence="2">
    <location>
        <begin position="1"/>
        <end position="24"/>
    </location>
</feature>
<dbReference type="Proteomes" id="UP000265614">
    <property type="component" value="Unassembled WGS sequence"/>
</dbReference>
<dbReference type="InterPro" id="IPR008979">
    <property type="entry name" value="Galactose-bd-like_sf"/>
</dbReference>
<feature type="region of interest" description="Disordered" evidence="1">
    <location>
        <begin position="521"/>
        <end position="540"/>
    </location>
</feature>
<dbReference type="Pfam" id="PF08305">
    <property type="entry name" value="NPCBM"/>
    <property type="match status" value="1"/>
</dbReference>
<evidence type="ECO:0000313" key="4">
    <source>
        <dbReference type="EMBL" id="RJK98049.1"/>
    </source>
</evidence>
<accession>A0A3A3Z1C4</accession>
<evidence type="ECO:0000259" key="3">
    <source>
        <dbReference type="Pfam" id="PF08305"/>
    </source>
</evidence>
<feature type="domain" description="Glycosyl hydrolase family 98 putative carbohydrate-binding module" evidence="3">
    <location>
        <begin position="378"/>
        <end position="473"/>
    </location>
</feature>
<dbReference type="SUPFAM" id="SSF49785">
    <property type="entry name" value="Galactose-binding domain-like"/>
    <property type="match status" value="2"/>
</dbReference>
<name>A0A3A3Z1C4_9ACTN</name>
<evidence type="ECO:0000313" key="5">
    <source>
        <dbReference type="Proteomes" id="UP000265614"/>
    </source>
</evidence>
<organism evidence="4 5">
    <name type="scientific">Vallicoccus soli</name>
    <dbReference type="NCBI Taxonomy" id="2339232"/>
    <lineage>
        <taxon>Bacteria</taxon>
        <taxon>Bacillati</taxon>
        <taxon>Actinomycetota</taxon>
        <taxon>Actinomycetes</taxon>
        <taxon>Motilibacterales</taxon>
        <taxon>Vallicoccaceae</taxon>
        <taxon>Vallicoccus</taxon>
    </lineage>
</organism>
<reference evidence="4 5" key="1">
    <citation type="submission" date="2018-09" db="EMBL/GenBank/DDBJ databases">
        <title>YIM 75000 draft genome.</title>
        <authorList>
            <person name="Tang S."/>
            <person name="Feng Y."/>
        </authorList>
    </citation>
    <scope>NUCLEOTIDE SEQUENCE [LARGE SCALE GENOMIC DNA]</scope>
    <source>
        <strain evidence="4 5">YIM 75000</strain>
    </source>
</reference>
<dbReference type="InterPro" id="IPR013222">
    <property type="entry name" value="Glyco_hyd_98_carb-bd"/>
</dbReference>
<comment type="caution">
    <text evidence="4">The sequence shown here is derived from an EMBL/GenBank/DDBJ whole genome shotgun (WGS) entry which is preliminary data.</text>
</comment>
<dbReference type="RefSeq" id="WP_119948976.1">
    <property type="nucleotide sequence ID" value="NZ_QZEZ01000001.1"/>
</dbReference>
<evidence type="ECO:0000256" key="1">
    <source>
        <dbReference type="SAM" id="MobiDB-lite"/>
    </source>
</evidence>
<gene>
    <name evidence="4" type="ORF">D5H78_03680</name>
</gene>
<dbReference type="InterPro" id="IPR038637">
    <property type="entry name" value="NPCBM_sf"/>
</dbReference>
<keyword evidence="5" id="KW-1185">Reference proteome</keyword>
<keyword evidence="2" id="KW-0732">Signal</keyword>
<dbReference type="OrthoDB" id="176168at2"/>
<dbReference type="AlphaFoldDB" id="A0A3A3Z1C4"/>
<protein>
    <recommendedName>
        <fullName evidence="3">Glycosyl hydrolase family 98 putative carbohydrate-binding module domain-containing protein</fullName>
    </recommendedName>
</protein>
<feature type="chain" id="PRO_5017253216" description="Glycosyl hydrolase family 98 putative carbohydrate-binding module domain-containing protein" evidence="2">
    <location>
        <begin position="25"/>
        <end position="626"/>
    </location>
</feature>